<name>A0A6J4QS35_9ACTN</name>
<dbReference type="EMBL" id="CADCVD010000131">
    <property type="protein sequence ID" value="CAA9453539.1"/>
    <property type="molecule type" value="Genomic_DNA"/>
</dbReference>
<proteinExistence type="predicted"/>
<protein>
    <submittedName>
        <fullName evidence="1">Uncharacterized protein</fullName>
    </submittedName>
</protein>
<gene>
    <name evidence="1" type="ORF">AVDCRST_MAG37-2643</name>
</gene>
<accession>A0A6J4QS35</accession>
<evidence type="ECO:0000313" key="1">
    <source>
        <dbReference type="EMBL" id="CAA9453539.1"/>
    </source>
</evidence>
<organism evidence="1">
    <name type="scientific">uncultured Rubrobacteraceae bacterium</name>
    <dbReference type="NCBI Taxonomy" id="349277"/>
    <lineage>
        <taxon>Bacteria</taxon>
        <taxon>Bacillati</taxon>
        <taxon>Actinomycetota</taxon>
        <taxon>Rubrobacteria</taxon>
        <taxon>Rubrobacterales</taxon>
        <taxon>Rubrobacteraceae</taxon>
        <taxon>environmental samples</taxon>
    </lineage>
</organism>
<dbReference type="Pfam" id="PF10865">
    <property type="entry name" value="DUF2703"/>
    <property type="match status" value="1"/>
</dbReference>
<dbReference type="InterPro" id="IPR021219">
    <property type="entry name" value="DUF2703"/>
</dbReference>
<reference evidence="1" key="1">
    <citation type="submission" date="2020-02" db="EMBL/GenBank/DDBJ databases">
        <authorList>
            <person name="Meier V. D."/>
        </authorList>
    </citation>
    <scope>NUCLEOTIDE SEQUENCE</scope>
    <source>
        <strain evidence="1">AVDCRST_MAG37</strain>
    </source>
</reference>
<dbReference type="AlphaFoldDB" id="A0A6J4QS35"/>
<sequence>MTTKMPRELAIEAEQTIEVDFLYLDLTTCSRCRGTDASLDAATEVLRPALDLADVSLRIRKTLVETEEQARALRFVSSPTILVNGHDIAGELIQSSCSECGELCGCDGELCCRVWDYRGEQHREAPAGLIVEAILAKIGRKGAALSKETRGEEIPAAKVPENLKRFFAGAGASWATLSCCSTEEQATCCGSTEKANCCGDSSSSSCGCR</sequence>